<dbReference type="Proteomes" id="UP000265618">
    <property type="component" value="Unassembled WGS sequence"/>
</dbReference>
<gene>
    <name evidence="2" type="ORF">KIPB_013890</name>
</gene>
<evidence type="ECO:0000256" key="1">
    <source>
        <dbReference type="SAM" id="MobiDB-lite"/>
    </source>
</evidence>
<dbReference type="EMBL" id="BDIP01006843">
    <property type="protein sequence ID" value="GCA64312.1"/>
    <property type="molecule type" value="Genomic_DNA"/>
</dbReference>
<dbReference type="AlphaFoldDB" id="A0A391P9I5"/>
<proteinExistence type="predicted"/>
<evidence type="ECO:0000313" key="2">
    <source>
        <dbReference type="EMBL" id="GCA64312.1"/>
    </source>
</evidence>
<feature type="compositionally biased region" description="Low complexity" evidence="1">
    <location>
        <begin position="20"/>
        <end position="29"/>
    </location>
</feature>
<keyword evidence="3" id="KW-1185">Reference proteome</keyword>
<feature type="region of interest" description="Disordered" evidence="1">
    <location>
        <begin position="1"/>
        <end position="44"/>
    </location>
</feature>
<feature type="non-terminal residue" evidence="2">
    <location>
        <position position="1"/>
    </location>
</feature>
<comment type="caution">
    <text evidence="2">The sequence shown here is derived from an EMBL/GenBank/DDBJ whole genome shotgun (WGS) entry which is preliminary data.</text>
</comment>
<protein>
    <submittedName>
        <fullName evidence="2">Uncharacterized protein</fullName>
    </submittedName>
</protein>
<evidence type="ECO:0000313" key="3">
    <source>
        <dbReference type="Proteomes" id="UP000265618"/>
    </source>
</evidence>
<sequence length="77" mass="8564">MTSVGAEEMREPDVEEVMEVEPVSNPESSADTHGGSTKDFEDEDVGVEALEEGVDRVEAEPKAKAKPAREYWVDHFR</sequence>
<accession>A0A391P9I5</accession>
<name>A0A391P9I5_9EUKA</name>
<reference evidence="2 3" key="1">
    <citation type="journal article" date="2018" name="PLoS ONE">
        <title>The draft genome of Kipferlia bialata reveals reductive genome evolution in fornicate parasites.</title>
        <authorList>
            <person name="Tanifuji G."/>
            <person name="Takabayashi S."/>
            <person name="Kume K."/>
            <person name="Takagi M."/>
            <person name="Nakayama T."/>
            <person name="Kamikawa R."/>
            <person name="Inagaki Y."/>
            <person name="Hashimoto T."/>
        </authorList>
    </citation>
    <scope>NUCLEOTIDE SEQUENCE [LARGE SCALE GENOMIC DNA]</scope>
    <source>
        <strain evidence="2">NY0173</strain>
    </source>
</reference>
<organism evidence="2 3">
    <name type="scientific">Kipferlia bialata</name>
    <dbReference type="NCBI Taxonomy" id="797122"/>
    <lineage>
        <taxon>Eukaryota</taxon>
        <taxon>Metamonada</taxon>
        <taxon>Carpediemonas-like organisms</taxon>
        <taxon>Kipferlia</taxon>
    </lineage>
</organism>